<organism evidence="2 3">
    <name type="scientific">Paenibacillus medicaginis</name>
    <dbReference type="NCBI Taxonomy" id="1470560"/>
    <lineage>
        <taxon>Bacteria</taxon>
        <taxon>Bacillati</taxon>
        <taxon>Bacillota</taxon>
        <taxon>Bacilli</taxon>
        <taxon>Bacillales</taxon>
        <taxon>Paenibacillaceae</taxon>
        <taxon>Paenibacillus</taxon>
    </lineage>
</organism>
<feature type="transmembrane region" description="Helical" evidence="1">
    <location>
        <begin position="46"/>
        <end position="62"/>
    </location>
</feature>
<dbReference type="EMBL" id="JBHIRY010000044">
    <property type="protein sequence ID" value="MFB5763782.1"/>
    <property type="molecule type" value="Genomic_DNA"/>
</dbReference>
<proteinExistence type="predicted"/>
<keyword evidence="3" id="KW-1185">Reference proteome</keyword>
<evidence type="ECO:0000313" key="2">
    <source>
        <dbReference type="EMBL" id="MFB5763782.1"/>
    </source>
</evidence>
<reference evidence="2 3" key="1">
    <citation type="submission" date="2024-09" db="EMBL/GenBank/DDBJ databases">
        <title>Paenibacillus zeirhizospherea sp. nov., isolated from surface of the maize (Zea mays) roots in a horticulture field, Hungary.</title>
        <authorList>
            <person name="Marton D."/>
            <person name="Farkas M."/>
            <person name="Bedics A."/>
            <person name="Toth E."/>
            <person name="Tancsics A."/>
            <person name="Boka K."/>
            <person name="Marati G."/>
            <person name="Kriszt B."/>
            <person name="Cserhati M."/>
        </authorList>
    </citation>
    <scope>NUCLEOTIDE SEQUENCE [LARGE SCALE GENOMIC DNA]</scope>
    <source>
        <strain evidence="2 3">JCM 18446</strain>
    </source>
</reference>
<accession>A0ABV5CBQ9</accession>
<feature type="transmembrane region" description="Helical" evidence="1">
    <location>
        <begin position="69"/>
        <end position="90"/>
    </location>
</feature>
<keyword evidence="1" id="KW-0472">Membrane</keyword>
<gene>
    <name evidence="2" type="ORF">ACE5LO_25810</name>
</gene>
<name>A0ABV5CBQ9_9BACL</name>
<keyword evidence="1" id="KW-0812">Transmembrane</keyword>
<evidence type="ECO:0000313" key="3">
    <source>
        <dbReference type="Proteomes" id="UP001580430"/>
    </source>
</evidence>
<dbReference type="RefSeq" id="WP_375522786.1">
    <property type="nucleotide sequence ID" value="NZ_JBHIRY010000044.1"/>
</dbReference>
<feature type="transmembrane region" description="Helical" evidence="1">
    <location>
        <begin position="12"/>
        <end position="34"/>
    </location>
</feature>
<protein>
    <submittedName>
        <fullName evidence="2">Uncharacterized protein</fullName>
    </submittedName>
</protein>
<dbReference type="Proteomes" id="UP001580430">
    <property type="component" value="Unassembled WGS sequence"/>
</dbReference>
<comment type="caution">
    <text evidence="2">The sequence shown here is derived from an EMBL/GenBank/DDBJ whole genome shotgun (WGS) entry which is preliminary data.</text>
</comment>
<keyword evidence="1" id="KW-1133">Transmembrane helix</keyword>
<sequence>MYEKLVIKIRKNHIFILLLLIIIPDILLGVSKHFDYYPVPFFKPPEFYIVFYNVFLLGWLLFTFKEKIVFVLVLPFLILSLIASLIWYGIMEYQYSYIKSPEHTQTLIVKYRVSGLGESSYSSEFYQKSFGGLFMKRLNGQDISFMLNFEAYKPPEDALGLTAYKRKGHPSELCSPDAFLHICIEENYCCSVSSSLFLFFFGTPSSPYSSS</sequence>
<evidence type="ECO:0000256" key="1">
    <source>
        <dbReference type="SAM" id="Phobius"/>
    </source>
</evidence>